<dbReference type="EMBL" id="AQIB01152434">
    <property type="status" value="NOT_ANNOTATED_CDS"/>
    <property type="molecule type" value="Genomic_DNA"/>
</dbReference>
<dbReference type="Ensembl" id="ENSCSAT00000014456.1">
    <property type="protein sequence ID" value="ENSCSAP00000012429.1"/>
    <property type="gene ID" value="ENSCSAG00000016363.1"/>
</dbReference>
<dbReference type="AlphaFoldDB" id="A0A0D9RUZ0"/>
<accession>A0A0D9RUZ0</accession>
<feature type="region of interest" description="Disordered" evidence="1">
    <location>
        <begin position="1"/>
        <end position="54"/>
    </location>
</feature>
<name>A0A0D9RUZ0_CHLSB</name>
<dbReference type="Proteomes" id="UP000029965">
    <property type="component" value="Chromosome 2"/>
</dbReference>
<reference evidence="2 3" key="1">
    <citation type="submission" date="2014-03" db="EMBL/GenBank/DDBJ databases">
        <authorList>
            <person name="Warren W."/>
            <person name="Wilson R.K."/>
        </authorList>
    </citation>
    <scope>NUCLEOTIDE SEQUENCE</scope>
</reference>
<evidence type="ECO:0000256" key="1">
    <source>
        <dbReference type="SAM" id="MobiDB-lite"/>
    </source>
</evidence>
<feature type="region of interest" description="Disordered" evidence="1">
    <location>
        <begin position="61"/>
        <end position="80"/>
    </location>
</feature>
<protein>
    <submittedName>
        <fullName evidence="2">Uncharacterized protein</fullName>
    </submittedName>
</protein>
<keyword evidence="3" id="KW-1185">Reference proteome</keyword>
<organism evidence="2 3">
    <name type="scientific">Chlorocebus sabaeus</name>
    <name type="common">Green monkey</name>
    <name type="synonym">Simia sabaea</name>
    <dbReference type="NCBI Taxonomy" id="60711"/>
    <lineage>
        <taxon>Eukaryota</taxon>
        <taxon>Metazoa</taxon>
        <taxon>Chordata</taxon>
        <taxon>Craniata</taxon>
        <taxon>Vertebrata</taxon>
        <taxon>Euteleostomi</taxon>
        <taxon>Mammalia</taxon>
        <taxon>Eutheria</taxon>
        <taxon>Euarchontoglires</taxon>
        <taxon>Primates</taxon>
        <taxon>Haplorrhini</taxon>
        <taxon>Catarrhini</taxon>
        <taxon>Cercopithecidae</taxon>
        <taxon>Cercopithecinae</taxon>
        <taxon>Chlorocebus</taxon>
    </lineage>
</organism>
<reference evidence="2" key="2">
    <citation type="submission" date="2025-08" db="UniProtKB">
        <authorList>
            <consortium name="Ensembl"/>
        </authorList>
    </citation>
    <scope>IDENTIFICATION</scope>
</reference>
<sequence>MHLREGAPFRVPERHAQGPRHQSTAPAPAPVAGPDPGGGGCPVHRGPPEGRRRRLLGEGGLEVRGHGHRPHLPLDVHHRLPAGDRGPLPAALAGWHDLGRDQEPAWPAAAAHGVSVHAAGLGPGWLLPGLCRATRLPHYPSCSVSAVRRPWTGTQPLGRLSAELLPAGLRPQEAAAWSSGFYLQDSG</sequence>
<evidence type="ECO:0000313" key="3">
    <source>
        <dbReference type="Proteomes" id="UP000029965"/>
    </source>
</evidence>
<feature type="compositionally biased region" description="Basic and acidic residues" evidence="1">
    <location>
        <begin position="1"/>
        <end position="16"/>
    </location>
</feature>
<dbReference type="Bgee" id="ENSCSAG00000016363">
    <property type="expression patterns" value="Expressed in prefrontal cortex and 1 other cell type or tissue"/>
</dbReference>
<proteinExistence type="predicted"/>
<evidence type="ECO:0000313" key="2">
    <source>
        <dbReference type="Ensembl" id="ENSCSAP00000012429.1"/>
    </source>
</evidence>
<reference evidence="2" key="3">
    <citation type="submission" date="2025-09" db="UniProtKB">
        <authorList>
            <consortium name="Ensembl"/>
        </authorList>
    </citation>
    <scope>IDENTIFICATION</scope>
</reference>